<dbReference type="EMBL" id="ARYK01000002">
    <property type="protein sequence ID" value="KCZ93361.1"/>
    <property type="molecule type" value="Genomic_DNA"/>
</dbReference>
<organism evidence="1 2">
    <name type="scientific">Hyphomonas johnsonii MHS-2</name>
    <dbReference type="NCBI Taxonomy" id="1280950"/>
    <lineage>
        <taxon>Bacteria</taxon>
        <taxon>Pseudomonadati</taxon>
        <taxon>Pseudomonadota</taxon>
        <taxon>Alphaproteobacteria</taxon>
        <taxon>Hyphomonadales</taxon>
        <taxon>Hyphomonadaceae</taxon>
        <taxon>Hyphomonas</taxon>
    </lineage>
</organism>
<reference evidence="1 2" key="1">
    <citation type="journal article" date="2014" name="Antonie Van Leeuwenhoek">
        <title>Hyphomonas beringensis sp. nov. and Hyphomonas chukchiensis sp. nov., isolated from surface seawater of the Bering Sea and Chukchi Sea.</title>
        <authorList>
            <person name="Li C."/>
            <person name="Lai Q."/>
            <person name="Li G."/>
            <person name="Dong C."/>
            <person name="Wang J."/>
            <person name="Liao Y."/>
            <person name="Shao Z."/>
        </authorList>
    </citation>
    <scope>NUCLEOTIDE SEQUENCE [LARGE SCALE GENOMIC DNA]</scope>
    <source>
        <strain evidence="1 2">MHS-2</strain>
    </source>
</reference>
<dbReference type="PATRIC" id="fig|1280950.3.peg.1185"/>
<sequence>MMAAGALLAGTAIAECDVDLSAPSQVWFSGESNGYDGLDSTRFETRFSVQLTNKSDGPCRGRLSFQHPTGQAGLELDGNELAYSLSQSNSRTSVLDIETNNTAPANAIPIFLGPNQRASRSFSLSIPPRQLRPSGVYTEAVLVRLFDDETNESVAETTALLAANVRPQASILVYDGPLARGAITSGGSQHRIVDLGNLEEGDEASVNLLVQSNDGFDVIVNSHNAGYLVHDVFGADQRIAYSAFLDRHALHLSGGDIRIAGKGPTAISGSVMNFRVRIGKVGTARAGRYEDLITISVLPD</sequence>
<accession>A0A059FS63</accession>
<dbReference type="Proteomes" id="UP000025171">
    <property type="component" value="Unassembled WGS sequence"/>
</dbReference>
<evidence type="ECO:0008006" key="3">
    <source>
        <dbReference type="Google" id="ProtNLM"/>
    </source>
</evidence>
<keyword evidence="2" id="KW-1185">Reference proteome</keyword>
<gene>
    <name evidence="1" type="ORF">HJO_05880</name>
</gene>
<dbReference type="eggNOG" id="ENOG5033F4Z">
    <property type="taxonomic scope" value="Bacteria"/>
</dbReference>
<dbReference type="STRING" id="1280950.HJO_05880"/>
<evidence type="ECO:0000313" key="1">
    <source>
        <dbReference type="EMBL" id="KCZ93361.1"/>
    </source>
</evidence>
<evidence type="ECO:0000313" key="2">
    <source>
        <dbReference type="Proteomes" id="UP000025171"/>
    </source>
</evidence>
<protein>
    <recommendedName>
        <fullName evidence="3">Spore coat protein U domain-containing protein</fullName>
    </recommendedName>
</protein>
<comment type="caution">
    <text evidence="1">The sequence shown here is derived from an EMBL/GenBank/DDBJ whole genome shotgun (WGS) entry which is preliminary data.</text>
</comment>
<name>A0A059FS63_9PROT</name>
<proteinExistence type="predicted"/>
<dbReference type="AlphaFoldDB" id="A0A059FS63"/>